<name>A0A1Y0HPT3_CELCE</name>
<accession>A0A1Y0HPT3</accession>
<reference evidence="1 2" key="1">
    <citation type="submission" date="2017-05" db="EMBL/GenBank/DDBJ databases">
        <authorList>
            <person name="Song R."/>
            <person name="Chenine A.L."/>
            <person name="Ruprecht R.M."/>
        </authorList>
    </citation>
    <scope>NUCLEOTIDE SEQUENCE [LARGE SCALE GENOMIC DNA]</scope>
    <source>
        <strain evidence="1 2">PSBB019</strain>
    </source>
</reference>
<organism evidence="1 2">
    <name type="scientific">Cellulosimicrobium cellulans</name>
    <name type="common">Arthrobacter luteus</name>
    <dbReference type="NCBI Taxonomy" id="1710"/>
    <lineage>
        <taxon>Bacteria</taxon>
        <taxon>Bacillati</taxon>
        <taxon>Actinomycetota</taxon>
        <taxon>Actinomycetes</taxon>
        <taxon>Micrococcales</taxon>
        <taxon>Promicromonosporaceae</taxon>
        <taxon>Cellulosimicrobium</taxon>
    </lineage>
</organism>
<evidence type="ECO:0000313" key="1">
    <source>
        <dbReference type="EMBL" id="ARU50142.1"/>
    </source>
</evidence>
<dbReference type="KEGG" id="cceu:CBR64_00040"/>
<dbReference type="AlphaFoldDB" id="A0A1Y0HPT3"/>
<proteinExistence type="predicted"/>
<evidence type="ECO:0000313" key="2">
    <source>
        <dbReference type="Proteomes" id="UP000196228"/>
    </source>
</evidence>
<protein>
    <submittedName>
        <fullName evidence="1">Uncharacterized protein</fullName>
    </submittedName>
</protein>
<dbReference type="EMBL" id="CP021383">
    <property type="protein sequence ID" value="ARU50142.1"/>
    <property type="molecule type" value="Genomic_DNA"/>
</dbReference>
<dbReference type="Proteomes" id="UP000196228">
    <property type="component" value="Chromosome"/>
</dbReference>
<sequence length="69" mass="7270">MHRPRVSSSTADVPDRRLFVSCTGCGWQASAYSRDEVARLHAEHVAGVAGSGMAAILSRAAAEGQGTLW</sequence>
<gene>
    <name evidence="1" type="ORF">CBR64_00040</name>
</gene>